<feature type="domain" description="Flavodoxin-like" evidence="1">
    <location>
        <begin position="4"/>
        <end position="168"/>
    </location>
</feature>
<dbReference type="RefSeq" id="WP_014731333.1">
    <property type="nucleotide sequence ID" value="NC_017934.1"/>
</dbReference>
<dbReference type="EMBL" id="CP003532">
    <property type="protein sequence ID" value="AFK07530.1"/>
    <property type="molecule type" value="Genomic_DNA"/>
</dbReference>
<reference evidence="2 3" key="1">
    <citation type="journal article" date="2012" name="Genome Biol. Evol.">
        <title>Genome Sequence of the Mesophilic Thermotogales Bacterium Mesotoga prima MesG1.Ag.4.2 Reveals the Largest Thermotogales Genome To Date.</title>
        <authorList>
            <person name="Zhaxybayeva O."/>
            <person name="Swithers K.S."/>
            <person name="Foght J."/>
            <person name="Green A.G."/>
            <person name="Bruce D."/>
            <person name="Detter C."/>
            <person name="Han S."/>
            <person name="Teshima H."/>
            <person name="Han J."/>
            <person name="Woyke T."/>
            <person name="Pitluck S."/>
            <person name="Nolan M."/>
            <person name="Ivanova N."/>
            <person name="Pati A."/>
            <person name="Land M.L."/>
            <person name="Dlutek M."/>
            <person name="Doolittle W.F."/>
            <person name="Noll K.M."/>
            <person name="Nesbo C.L."/>
        </authorList>
    </citation>
    <scope>NUCLEOTIDE SEQUENCE [LARGE SCALE GENOMIC DNA]</scope>
    <source>
        <strain evidence="3">mesG1.Ag.4.2</strain>
    </source>
</reference>
<accession>I2F6H7</accession>
<keyword evidence="3" id="KW-1185">Reference proteome</keyword>
<proteinExistence type="predicted"/>
<sequence length="184" mass="20856">MSKTVVLYKTRYGSSKKYAEWIAEELHGDLFDIEDVDPERLKDYDCIVFGGSLYATGISGLSTIKENFKSFENKKVIIFSVGASPARSEVIEDIKAKNFSPEIVEKIEFFHLRGGFDFKRLRLVDKILMILLKSKLKGKKRRGEELSDDERGMLAAYSTAVDFTSRKAIEPILESISKFTHGNA</sequence>
<dbReference type="Gene3D" id="3.40.50.360">
    <property type="match status" value="1"/>
</dbReference>
<evidence type="ECO:0000259" key="1">
    <source>
        <dbReference type="PROSITE" id="PS50902"/>
    </source>
</evidence>
<dbReference type="InterPro" id="IPR029039">
    <property type="entry name" value="Flavoprotein-like_sf"/>
</dbReference>
<dbReference type="Proteomes" id="UP000002881">
    <property type="component" value="Chromosome"/>
</dbReference>
<dbReference type="InterPro" id="IPR026816">
    <property type="entry name" value="Flavodoxin_dom"/>
</dbReference>
<dbReference type="STRING" id="660470.Theba_1880"/>
<dbReference type="PANTHER" id="PTHR38030:SF2">
    <property type="entry name" value="PROTOPORPHYRINOGEN IX DEHYDROGENASE [QUINONE]"/>
    <property type="match status" value="1"/>
</dbReference>
<dbReference type="InterPro" id="IPR008254">
    <property type="entry name" value="Flavodoxin/NO_synth"/>
</dbReference>
<dbReference type="Pfam" id="PF12724">
    <property type="entry name" value="Flavodoxin_5"/>
    <property type="match status" value="1"/>
</dbReference>
<dbReference type="GO" id="GO:0010181">
    <property type="term" value="F:FMN binding"/>
    <property type="evidence" value="ECO:0007669"/>
    <property type="project" value="InterPro"/>
</dbReference>
<dbReference type="PANTHER" id="PTHR38030">
    <property type="entry name" value="PROTOPORPHYRINOGEN IX DEHYDROGENASE [MENAQUINONE]"/>
    <property type="match status" value="1"/>
</dbReference>
<evidence type="ECO:0000313" key="3">
    <source>
        <dbReference type="Proteomes" id="UP000002881"/>
    </source>
</evidence>
<dbReference type="PROSITE" id="PS50902">
    <property type="entry name" value="FLAVODOXIN_LIKE"/>
    <property type="match status" value="1"/>
</dbReference>
<name>I2F6H7_9BACT</name>
<dbReference type="InterPro" id="IPR052200">
    <property type="entry name" value="Protoporphyrinogen_IX_DH"/>
</dbReference>
<dbReference type="SUPFAM" id="SSF52218">
    <property type="entry name" value="Flavoproteins"/>
    <property type="match status" value="1"/>
</dbReference>
<dbReference type="GO" id="GO:0006783">
    <property type="term" value="P:heme biosynthetic process"/>
    <property type="evidence" value="ECO:0007669"/>
    <property type="project" value="TreeGrafter"/>
</dbReference>
<dbReference type="GO" id="GO:0070819">
    <property type="term" value="F:menaquinone-dependent protoporphyrinogen oxidase activity"/>
    <property type="evidence" value="ECO:0007669"/>
    <property type="project" value="TreeGrafter"/>
</dbReference>
<dbReference type="AlphaFoldDB" id="I2F6H7"/>
<protein>
    <submittedName>
        <fullName evidence="2">Flavodoxin</fullName>
    </submittedName>
</protein>
<dbReference type="GeneID" id="87107643"/>
<gene>
    <name evidence="2" type="ORF">Theba_1880</name>
</gene>
<evidence type="ECO:0000313" key="2">
    <source>
        <dbReference type="EMBL" id="AFK07530.1"/>
    </source>
</evidence>
<dbReference type="KEGG" id="mpg:Theba_1880"/>
<dbReference type="eggNOG" id="COG4635">
    <property type="taxonomic scope" value="Bacteria"/>
</dbReference>
<dbReference type="HOGENOM" id="CLU_108839_0_0_0"/>
<organism evidence="2 3">
    <name type="scientific">Mesotoga prima MesG1.Ag.4.2</name>
    <dbReference type="NCBI Taxonomy" id="660470"/>
    <lineage>
        <taxon>Bacteria</taxon>
        <taxon>Thermotogati</taxon>
        <taxon>Thermotogota</taxon>
        <taxon>Thermotogae</taxon>
        <taxon>Kosmotogales</taxon>
        <taxon>Kosmotogaceae</taxon>
        <taxon>Mesotoga</taxon>
    </lineage>
</organism>